<evidence type="ECO:0000256" key="5">
    <source>
        <dbReference type="ARBA" id="ARBA00047942"/>
    </source>
</evidence>
<dbReference type="Proteomes" id="UP000036106">
    <property type="component" value="Chromosome"/>
</dbReference>
<dbReference type="PANTHER" id="PTHR33841:SF1">
    <property type="entry name" value="DNA METHYLTRANSFERASE A"/>
    <property type="match status" value="1"/>
</dbReference>
<dbReference type="OrthoDB" id="32195at2"/>
<dbReference type="EMBL" id="CP012034">
    <property type="protein sequence ID" value="AKP67177.1"/>
    <property type="molecule type" value="Genomic_DNA"/>
</dbReference>
<evidence type="ECO:0000313" key="8">
    <source>
        <dbReference type="EMBL" id="AKP67177.1"/>
    </source>
</evidence>
<evidence type="ECO:0000259" key="7">
    <source>
        <dbReference type="Pfam" id="PF07669"/>
    </source>
</evidence>
<protein>
    <recommendedName>
        <fullName evidence="1">site-specific DNA-methyltransferase (adenine-specific)</fullName>
        <ecNumber evidence="1">2.1.1.72</ecNumber>
    </recommendedName>
</protein>
<dbReference type="NCBIfam" id="NF033452">
    <property type="entry name" value="BREX_1_MTaseX"/>
    <property type="match status" value="1"/>
</dbReference>
<keyword evidence="8" id="KW-0255">Endonuclease</keyword>
<dbReference type="InterPro" id="IPR011639">
    <property type="entry name" value="MethylTrfase_TaqI-like_dom"/>
</dbReference>
<dbReference type="STRING" id="1007676.ABM34_06255"/>
<dbReference type="GO" id="GO:0004519">
    <property type="term" value="F:endonuclease activity"/>
    <property type="evidence" value="ECO:0007669"/>
    <property type="project" value="UniProtKB-KW"/>
</dbReference>
<feature type="domain" description="Type II methyltransferase M.TaqI-like" evidence="7">
    <location>
        <begin position="356"/>
        <end position="574"/>
    </location>
</feature>
<keyword evidence="9" id="KW-1185">Reference proteome</keyword>
<organism evidence="8 9">
    <name type="scientific">Companilactobacillus ginsenosidimutans</name>
    <dbReference type="NCBI Taxonomy" id="1007676"/>
    <lineage>
        <taxon>Bacteria</taxon>
        <taxon>Bacillati</taxon>
        <taxon>Bacillota</taxon>
        <taxon>Bacilli</taxon>
        <taxon>Lactobacillales</taxon>
        <taxon>Lactobacillaceae</taxon>
        <taxon>Companilactobacillus</taxon>
    </lineage>
</organism>
<dbReference type="PATRIC" id="fig|1007676.4.peg.1243"/>
<keyword evidence="6" id="KW-0175">Coiled coil</keyword>
<dbReference type="InterPro" id="IPR029063">
    <property type="entry name" value="SAM-dependent_MTases_sf"/>
</dbReference>
<keyword evidence="8" id="KW-0540">Nuclease</keyword>
<evidence type="ECO:0000313" key="9">
    <source>
        <dbReference type="Proteomes" id="UP000036106"/>
    </source>
</evidence>
<sequence length="1177" mass="136761">MDKTAIKNFAIKARNTLIEDINLKTSILGIDENGISEKLPTSTNEIEYYIDDQNPITGSDIRKRQKLVNELNKRSKKNDFKTAYNDLVEEIAYTWFNRIIAIRFMEVNDYLPSRTRVLSSSSNRNEPDIMINPVELEDYLGRFSDEERSLISKAQDTEMPVDMDNLYQMLFIKQANALNKILPYLFEKTNDYAELLFTPSYHDGVIKSLIDDVSEDDFNVDVGGQVEIIGWLYQYYNDEPHDRVVNILGGAVKKADIPAATQLFTTDWVVRYMVDNSLGKYWLERNPDSNLKSELKYLLPSEIKSETNNIDIEDIKLIDNAMGSSHILVYAFDVFMKIYLEQGYSERDAAILILTKNLFGLEIDKRAYQLTYFALMMKARQFNRRLFRNEIITPNVYEFEDSDNISDELVDSLPDDVQLDTSELIELFSNAKELGSIIKIEKNYDFEKISKEVSEVKSEGLDVFGIQESKVNLLNLINIAKTMSQKYDVATTNPPYMNKMDKELKKYVKKYYADYSGDMFSIFIYLNSNLVKPGGYSAYMTPFVWMFIKTYENLRNYIVKNKEISSLIQMEYSAFEEATVPINTFVLKNVPNEEKGTYIKLSDFKGGMEVQKNKVLEAISDPNCNYVYRTNQANFEKIPGIPISYWASDSDIMIFKKNTPLSKESSVKKGMITGNNSFFLRYWYEVALSNIAFGISSLRELENREYLPINKGGKFRKWFGNHENIIKFDSKSYQMITQNNGHRASDFYLHSSITWTKITSGKISFRYSENGYINNDASMSIFNDDRYNLYTQLAILNSKVSDRFLGLLNESMNYTAGDVSRIPILKLNDSINDKVREISKRTIEISKFDWNSQENSFNYYGTPLVSFIADEKRTQVDGKLRNAFNIWKQEAQERFDQLKSNEEELNKIFIDLYGLQDELTPEVDDKDVSVRLADEVRDIKAFLSYFIGVTFGRYSLDQDGIAFAGGEWSDDKYQSYKPNEDNLIVLTDDNYFNDQRDIINRLKEFLSVTFGAYTVDENLNYIASIIGKKADSDEDSIRRYFVEDFFKDHNKIYQKRPIYWELTSGKNNGFNALMYLHRYDDNEMAMIRTNYLHPLQGLYESRLDQINKISDTETVAKEKKKLEKQVKHLSLQLEELKKYDPLIQHIANQKVELDLDDGVKVNYEKLQCGEKILTKIS</sequence>
<dbReference type="GO" id="GO:0006304">
    <property type="term" value="P:DNA modification"/>
    <property type="evidence" value="ECO:0007669"/>
    <property type="project" value="InterPro"/>
</dbReference>
<dbReference type="Pfam" id="PF07669">
    <property type="entry name" value="Eco57I"/>
    <property type="match status" value="1"/>
</dbReference>
<dbReference type="EC" id="2.1.1.72" evidence="1"/>
<dbReference type="GO" id="GO:0009007">
    <property type="term" value="F:site-specific DNA-methyltransferase (adenine-specific) activity"/>
    <property type="evidence" value="ECO:0007669"/>
    <property type="project" value="UniProtKB-EC"/>
</dbReference>
<proteinExistence type="predicted"/>
<dbReference type="AlphaFoldDB" id="A0A0H4QGW6"/>
<dbReference type="SUPFAM" id="SSF53335">
    <property type="entry name" value="S-adenosyl-L-methionine-dependent methyltransferases"/>
    <property type="match status" value="1"/>
</dbReference>
<reference evidence="9" key="1">
    <citation type="submission" date="2015-07" db="EMBL/GenBank/DDBJ databases">
        <title>Lactobacillus ginsenosidimutans/EMML 3141/ whole genome sequencing.</title>
        <authorList>
            <person name="Kim M.K."/>
            <person name="Im W.-T."/>
            <person name="Srinivasan S."/>
            <person name="Lee J.-J."/>
        </authorList>
    </citation>
    <scope>NUCLEOTIDE SEQUENCE [LARGE SCALE GENOMIC DNA]</scope>
    <source>
        <strain evidence="9">EMML 3041</strain>
    </source>
</reference>
<keyword evidence="4" id="KW-0949">S-adenosyl-L-methionine</keyword>
<dbReference type="PANTHER" id="PTHR33841">
    <property type="entry name" value="DNA METHYLTRANSFERASE YEEA-RELATED"/>
    <property type="match status" value="1"/>
</dbReference>
<keyword evidence="8" id="KW-0378">Hydrolase</keyword>
<accession>A0A0H4QGW6</accession>
<evidence type="ECO:0000256" key="6">
    <source>
        <dbReference type="SAM" id="Coils"/>
    </source>
</evidence>
<keyword evidence="3" id="KW-0808">Transferase</keyword>
<feature type="coiled-coil region" evidence="6">
    <location>
        <begin position="1112"/>
        <end position="1139"/>
    </location>
</feature>
<keyword evidence="2" id="KW-0489">Methyltransferase</keyword>
<dbReference type="InterPro" id="IPR050953">
    <property type="entry name" value="N4_N6_ade-DNA_methylase"/>
</dbReference>
<dbReference type="KEGG" id="lgn:ABM34_06255"/>
<evidence type="ECO:0000256" key="2">
    <source>
        <dbReference type="ARBA" id="ARBA00022603"/>
    </source>
</evidence>
<gene>
    <name evidence="8" type="ORF">ABM34_06255</name>
</gene>
<comment type="catalytic activity">
    <reaction evidence="5">
        <text>a 2'-deoxyadenosine in DNA + S-adenosyl-L-methionine = an N(6)-methyl-2'-deoxyadenosine in DNA + S-adenosyl-L-homocysteine + H(+)</text>
        <dbReference type="Rhea" id="RHEA:15197"/>
        <dbReference type="Rhea" id="RHEA-COMP:12418"/>
        <dbReference type="Rhea" id="RHEA-COMP:12419"/>
        <dbReference type="ChEBI" id="CHEBI:15378"/>
        <dbReference type="ChEBI" id="CHEBI:57856"/>
        <dbReference type="ChEBI" id="CHEBI:59789"/>
        <dbReference type="ChEBI" id="CHEBI:90615"/>
        <dbReference type="ChEBI" id="CHEBI:90616"/>
        <dbReference type="EC" id="2.1.1.72"/>
    </reaction>
</comment>
<evidence type="ECO:0000256" key="4">
    <source>
        <dbReference type="ARBA" id="ARBA00022691"/>
    </source>
</evidence>
<dbReference type="REBASE" id="116405">
    <property type="entry name" value="Lgi3041ORF6255P"/>
</dbReference>
<dbReference type="RefSeq" id="WP_048704317.1">
    <property type="nucleotide sequence ID" value="NZ_CP012034.1"/>
</dbReference>
<evidence type="ECO:0000256" key="3">
    <source>
        <dbReference type="ARBA" id="ARBA00022679"/>
    </source>
</evidence>
<evidence type="ECO:0000256" key="1">
    <source>
        <dbReference type="ARBA" id="ARBA00011900"/>
    </source>
</evidence>
<dbReference type="GO" id="GO:0032259">
    <property type="term" value="P:methylation"/>
    <property type="evidence" value="ECO:0007669"/>
    <property type="project" value="UniProtKB-KW"/>
</dbReference>
<dbReference type="InterPro" id="IPR047939">
    <property type="entry name" value="BREX_1_PglX"/>
</dbReference>
<dbReference type="Gene3D" id="3.40.50.150">
    <property type="entry name" value="Vaccinia Virus protein VP39"/>
    <property type="match status" value="1"/>
</dbReference>
<name>A0A0H4QGW6_9LACO</name>